<accession>A0ABX2I8M4</accession>
<dbReference type="EMBL" id="JAAITA010000006">
    <property type="protein sequence ID" value="NSJ85854.1"/>
    <property type="molecule type" value="Genomic_DNA"/>
</dbReference>
<feature type="domain" description="DUF2399" evidence="1">
    <location>
        <begin position="278"/>
        <end position="423"/>
    </location>
</feature>
<evidence type="ECO:0000313" key="4">
    <source>
        <dbReference type="Proteomes" id="UP000822142"/>
    </source>
</evidence>
<evidence type="ECO:0000259" key="2">
    <source>
        <dbReference type="Pfam" id="PF11796"/>
    </source>
</evidence>
<dbReference type="InterPro" id="IPR036078">
    <property type="entry name" value="Spo11/TopoVI_A_sf"/>
</dbReference>
<feature type="domain" description="Conserved hypothetical protein CHP02679 N terminus" evidence="2">
    <location>
        <begin position="40"/>
        <end position="256"/>
    </location>
</feature>
<dbReference type="Proteomes" id="UP000822142">
    <property type="component" value="Unassembled WGS sequence"/>
</dbReference>
<gene>
    <name evidence="3" type="ORF">G5A70_06650</name>
</gene>
<reference evidence="3 4" key="1">
    <citation type="journal article" date="2020" name="Cell Host Microbe">
        <title>Functional and Genomic Variation between Human-Derived Isolates of Lachnospiraceae Reveals Inter- and Intra-Species Diversity.</title>
        <authorList>
            <person name="Sorbara M.T."/>
            <person name="Littmann E.R."/>
            <person name="Fontana E."/>
            <person name="Moody T.U."/>
            <person name="Kohout C.E."/>
            <person name="Gjonbalaj M."/>
            <person name="Eaton V."/>
            <person name="Seok R."/>
            <person name="Leiner I.M."/>
            <person name="Pamer E.G."/>
        </authorList>
    </citation>
    <scope>NUCLEOTIDE SEQUENCE [LARGE SCALE GENOMIC DNA]</scope>
    <source>
        <strain evidence="3 4">MSK.15.26</strain>
    </source>
</reference>
<evidence type="ECO:0000259" key="1">
    <source>
        <dbReference type="Pfam" id="PF09664"/>
    </source>
</evidence>
<dbReference type="InterPro" id="IPR024465">
    <property type="entry name" value="DUF2399"/>
</dbReference>
<keyword evidence="4" id="KW-1185">Reference proteome</keyword>
<sequence>MAEMEPKKLAECLDYFRQRPVYEKLFQKFREKYASLGHMGGKVVLSGLTLEEKQQLGGFLQKDYTENKTVTVSAELLEKRLGESRFSGISGETLLRAYFGKKLTVKKEEKQKEEEKRNACFAEILEGQEENPAGKWLKEVLENRGSGYELLMQQYRENPAKLEEILESVMRASKQLNHIKKRQLLAVFAAQTTGNPHYFDTGETAEKLLILFLKHQFPGSYEKGISPAEERNHLLYQAGILKDDLSNETLAYGLHAWKQDGSMHEGIEGFLREQEPVRLTLRTLGEIGEIRAQQKEIYVVENPAVFSVLTSRNPACAAVCVSGQPRLATLLLLDFLKENHRFWYAGDFDPEGLLIAQRLKERYGEALHFWKYEAQWYEQYLSSVRLSESRIKKLEHIYMQELQGIKEGIQKRKRAAYQEAMLEIYQEIQTASL</sequence>
<proteinExistence type="predicted"/>
<dbReference type="SUPFAM" id="SSF56726">
    <property type="entry name" value="DNA topoisomerase IV, alpha subunit"/>
    <property type="match status" value="1"/>
</dbReference>
<dbReference type="InterPro" id="IPR024466">
    <property type="entry name" value="CHP02679_N"/>
</dbReference>
<dbReference type="Pfam" id="PF11796">
    <property type="entry name" value="DUF3323"/>
    <property type="match status" value="1"/>
</dbReference>
<protein>
    <submittedName>
        <fullName evidence="3">DUF2399 domain-containing protein</fullName>
    </submittedName>
</protein>
<evidence type="ECO:0000313" key="3">
    <source>
        <dbReference type="EMBL" id="NSJ85854.1"/>
    </source>
</evidence>
<dbReference type="RefSeq" id="WP_173748884.1">
    <property type="nucleotide sequence ID" value="NZ_JAAITA010000006.1"/>
</dbReference>
<organism evidence="3 4">
    <name type="scientific">Blautia hansenii</name>
    <name type="common">Ruminococcus hansenii</name>
    <dbReference type="NCBI Taxonomy" id="1322"/>
    <lineage>
        <taxon>Bacteria</taxon>
        <taxon>Bacillati</taxon>
        <taxon>Bacillota</taxon>
        <taxon>Clostridia</taxon>
        <taxon>Lachnospirales</taxon>
        <taxon>Lachnospiraceae</taxon>
        <taxon>Blautia</taxon>
    </lineage>
</organism>
<dbReference type="Pfam" id="PF09664">
    <property type="entry name" value="DUF2399"/>
    <property type="match status" value="1"/>
</dbReference>
<name>A0ABX2I8M4_BLAHA</name>
<comment type="caution">
    <text evidence="3">The sequence shown here is derived from an EMBL/GenBank/DDBJ whole genome shotgun (WGS) entry which is preliminary data.</text>
</comment>
<dbReference type="Gene3D" id="3.40.1360.10">
    <property type="match status" value="1"/>
</dbReference>